<dbReference type="GO" id="GO:0008270">
    <property type="term" value="F:zinc ion binding"/>
    <property type="evidence" value="ECO:0007669"/>
    <property type="project" value="UniProtKB-KW"/>
</dbReference>
<evidence type="ECO:0000313" key="4">
    <source>
        <dbReference type="Proteomes" id="UP000756921"/>
    </source>
</evidence>
<feature type="domain" description="HIT-type" evidence="2">
    <location>
        <begin position="6"/>
        <end position="42"/>
    </location>
</feature>
<keyword evidence="3" id="KW-0479">Metal-binding</keyword>
<keyword evidence="3" id="KW-0863">Zinc-finger</keyword>
<keyword evidence="3" id="KW-0862">Zinc</keyword>
<name>A0A9P6GLP6_9PLEO</name>
<dbReference type="OrthoDB" id="18412at2759"/>
<organism evidence="3 4">
    <name type="scientific">Paraphaeosphaeria minitans</name>
    <dbReference type="NCBI Taxonomy" id="565426"/>
    <lineage>
        <taxon>Eukaryota</taxon>
        <taxon>Fungi</taxon>
        <taxon>Dikarya</taxon>
        <taxon>Ascomycota</taxon>
        <taxon>Pezizomycotina</taxon>
        <taxon>Dothideomycetes</taxon>
        <taxon>Pleosporomycetidae</taxon>
        <taxon>Pleosporales</taxon>
        <taxon>Massarineae</taxon>
        <taxon>Didymosphaeriaceae</taxon>
        <taxon>Paraphaeosphaeria</taxon>
    </lineage>
</organism>
<accession>A0A9P6GLP6</accession>
<dbReference type="CDD" id="cd23024">
    <property type="entry name" value="zf-HIT_ZNHIT2-3"/>
    <property type="match status" value="1"/>
</dbReference>
<dbReference type="AlphaFoldDB" id="A0A9P6GLP6"/>
<reference evidence="3" key="1">
    <citation type="journal article" date="2020" name="Mol. Plant Microbe Interact.">
        <title>Genome Sequence of the Biocontrol Agent Coniothyrium minitans strain Conio (IMI 134523).</title>
        <authorList>
            <person name="Patel D."/>
            <person name="Shittu T.A."/>
            <person name="Baroncelli R."/>
            <person name="Muthumeenakshi S."/>
            <person name="Osborne T.H."/>
            <person name="Janganan T.K."/>
            <person name="Sreenivasaprasad S."/>
        </authorList>
    </citation>
    <scope>NUCLEOTIDE SEQUENCE</scope>
    <source>
        <strain evidence="3">Conio</strain>
    </source>
</reference>
<comment type="caution">
    <text evidence="3">The sequence shown here is derived from an EMBL/GenBank/DDBJ whole genome shotgun (WGS) entry which is preliminary data.</text>
</comment>
<proteinExistence type="predicted"/>
<dbReference type="Proteomes" id="UP000756921">
    <property type="component" value="Unassembled WGS sequence"/>
</dbReference>
<sequence length="201" mass="21827">MADSACGVCNTAPKKYKCPTCALPYSLPRHLTHLSCSIPCFKEHKRAHPEGASSVPASQPVFEVELPTAIPETIPTYIRTKTDFSRLATDAHFQTLLKSNPVLLSTLQRVYAATIKPEGGDAPQRRGMRGRGGFRGRGSRGRGRGRGGWGGADDTPRWTQKQGDNDALRILKSLREGNAAEGTSGVGEFVRLVEKMYGDSK</sequence>
<dbReference type="EMBL" id="WJXW01000003">
    <property type="protein sequence ID" value="KAF9737946.1"/>
    <property type="molecule type" value="Genomic_DNA"/>
</dbReference>
<dbReference type="Gene3D" id="3.30.60.190">
    <property type="match status" value="1"/>
</dbReference>
<feature type="region of interest" description="Disordered" evidence="1">
    <location>
        <begin position="117"/>
        <end position="165"/>
    </location>
</feature>
<protein>
    <submittedName>
        <fullName evidence="3">Zinc-finger protein C4F10.19c</fullName>
    </submittedName>
</protein>
<keyword evidence="4" id="KW-1185">Reference proteome</keyword>
<evidence type="ECO:0000256" key="1">
    <source>
        <dbReference type="SAM" id="MobiDB-lite"/>
    </source>
</evidence>
<evidence type="ECO:0000313" key="3">
    <source>
        <dbReference type="EMBL" id="KAF9737946.1"/>
    </source>
</evidence>
<dbReference type="InterPro" id="IPR007529">
    <property type="entry name" value="Znf_HIT"/>
</dbReference>
<gene>
    <name evidence="3" type="ORF">PMIN01_03229</name>
</gene>
<evidence type="ECO:0000259" key="2">
    <source>
        <dbReference type="Pfam" id="PF04438"/>
    </source>
</evidence>
<dbReference type="Pfam" id="PF04438">
    <property type="entry name" value="zf-HIT"/>
    <property type="match status" value="1"/>
</dbReference>
<feature type="compositionally biased region" description="Basic residues" evidence="1">
    <location>
        <begin position="126"/>
        <end position="145"/>
    </location>
</feature>
<dbReference type="SUPFAM" id="SSF144232">
    <property type="entry name" value="HIT/MYND zinc finger-like"/>
    <property type="match status" value="1"/>
</dbReference>